<comment type="subcellular location">
    <subcellularLocation>
        <location evidence="1 10">Cell outer membrane</location>
        <topology evidence="1 10">Multi-pass membrane protein</topology>
    </subcellularLocation>
</comment>
<dbReference type="EMBL" id="NEXX01000003">
    <property type="protein sequence ID" value="OUY07202.1"/>
    <property type="molecule type" value="Genomic_DNA"/>
</dbReference>
<dbReference type="RefSeq" id="WP_087620798.1">
    <property type="nucleotide sequence ID" value="NZ_NEXX01000003.1"/>
</dbReference>
<keyword evidence="14" id="KW-1185">Reference proteome</keyword>
<keyword evidence="8 10" id="KW-0472">Membrane</keyword>
<dbReference type="Gene3D" id="2.40.170.20">
    <property type="entry name" value="TonB-dependent receptor, beta-barrel domain"/>
    <property type="match status" value="1"/>
</dbReference>
<name>A0A1Z9YYF7_9GAMM</name>
<dbReference type="PANTHER" id="PTHR47234:SF2">
    <property type="entry name" value="TONB-DEPENDENT RECEPTOR"/>
    <property type="match status" value="1"/>
</dbReference>
<gene>
    <name evidence="13" type="ORF">CAP51_11015</name>
</gene>
<keyword evidence="2 10" id="KW-0813">Transport</keyword>
<keyword evidence="9 10" id="KW-0998">Cell outer membrane</keyword>
<evidence type="ECO:0000256" key="6">
    <source>
        <dbReference type="ARBA" id="ARBA00023004"/>
    </source>
</evidence>
<proteinExistence type="inferred from homology"/>
<dbReference type="Gene3D" id="2.170.130.10">
    <property type="entry name" value="TonB-dependent receptor, plug domain"/>
    <property type="match status" value="1"/>
</dbReference>
<keyword evidence="5 10" id="KW-0812">Transmembrane</keyword>
<feature type="domain" description="Secretin/TonB short N-terminal" evidence="12">
    <location>
        <begin position="65"/>
        <end position="116"/>
    </location>
</feature>
<evidence type="ECO:0000256" key="7">
    <source>
        <dbReference type="ARBA" id="ARBA00023077"/>
    </source>
</evidence>
<evidence type="ECO:0000256" key="5">
    <source>
        <dbReference type="ARBA" id="ARBA00022692"/>
    </source>
</evidence>
<dbReference type="Proteomes" id="UP000196536">
    <property type="component" value="Unassembled WGS sequence"/>
</dbReference>
<dbReference type="InterPro" id="IPR000531">
    <property type="entry name" value="Beta-barrel_TonB"/>
</dbReference>
<evidence type="ECO:0000256" key="9">
    <source>
        <dbReference type="ARBA" id="ARBA00023237"/>
    </source>
</evidence>
<accession>A0A1Z9YYF7</accession>
<dbReference type="GO" id="GO:0006826">
    <property type="term" value="P:iron ion transport"/>
    <property type="evidence" value="ECO:0007669"/>
    <property type="project" value="UniProtKB-KW"/>
</dbReference>
<evidence type="ECO:0000256" key="1">
    <source>
        <dbReference type="ARBA" id="ARBA00004571"/>
    </source>
</evidence>
<keyword evidence="4" id="KW-0406">Ion transport</keyword>
<protein>
    <recommendedName>
        <fullName evidence="12">Secretin/TonB short N-terminal domain-containing protein</fullName>
    </recommendedName>
</protein>
<keyword evidence="4" id="KW-0410">Iron transport</keyword>
<dbReference type="SUPFAM" id="SSF56935">
    <property type="entry name" value="Porins"/>
    <property type="match status" value="1"/>
</dbReference>
<dbReference type="OrthoDB" id="6276154at2"/>
<evidence type="ECO:0000259" key="12">
    <source>
        <dbReference type="SMART" id="SM00965"/>
    </source>
</evidence>
<comment type="caution">
    <text evidence="13">The sequence shown here is derived from an EMBL/GenBank/DDBJ whole genome shotgun (WGS) entry which is preliminary data.</text>
</comment>
<evidence type="ECO:0000313" key="14">
    <source>
        <dbReference type="Proteomes" id="UP000196536"/>
    </source>
</evidence>
<evidence type="ECO:0000256" key="3">
    <source>
        <dbReference type="ARBA" id="ARBA00022452"/>
    </source>
</evidence>
<dbReference type="InterPro" id="IPR039426">
    <property type="entry name" value="TonB-dep_rcpt-like"/>
</dbReference>
<organism evidence="13 14">
    <name type="scientific">Acinetobacter populi</name>
    <dbReference type="NCBI Taxonomy" id="1582270"/>
    <lineage>
        <taxon>Bacteria</taxon>
        <taxon>Pseudomonadati</taxon>
        <taxon>Pseudomonadota</taxon>
        <taxon>Gammaproteobacteria</taxon>
        <taxon>Moraxellales</taxon>
        <taxon>Moraxellaceae</taxon>
        <taxon>Acinetobacter</taxon>
    </lineage>
</organism>
<dbReference type="Pfam" id="PF07715">
    <property type="entry name" value="Plug"/>
    <property type="match status" value="1"/>
</dbReference>
<evidence type="ECO:0000256" key="4">
    <source>
        <dbReference type="ARBA" id="ARBA00022496"/>
    </source>
</evidence>
<dbReference type="PROSITE" id="PS52016">
    <property type="entry name" value="TONB_DEPENDENT_REC_3"/>
    <property type="match status" value="1"/>
</dbReference>
<dbReference type="InterPro" id="IPR011662">
    <property type="entry name" value="Secretin/TonB_short_N"/>
</dbReference>
<evidence type="ECO:0000256" key="8">
    <source>
        <dbReference type="ARBA" id="ARBA00023136"/>
    </source>
</evidence>
<dbReference type="InterPro" id="IPR036942">
    <property type="entry name" value="Beta-barrel_TonB_sf"/>
</dbReference>
<sequence>MVDRRARLHIRPQWIKVIHHLIFAAILNLPVGVYAIDDNHIKGFYYIKAGQLGQALSDFALQSGIALSFDPALTENLTTQGLNGQYSIRQGFEKLLQATNLHLIERDKGNWSIEPSEDHHLAARDMGQLKVIDIQAKKQQQATHLHHLTTNKQTIDAAEPIAFQHNMDLVRSPDDVQPYTIISREKIENTGASSIEELIQKILPMNTSLANIDGSGFFGNASQFNLRSLGTTHTLVLINGRRGAGIGYRGTSESTNQQNINNIPLAAIERIEILPASASAIYGSGALGGVINVVLRHDYVGTALNLRYDNTFDSDTAIKTVNVVTGFALENGQTHVLVAAQKSQANELTAADRNFNNQYRKQLLNHYPDAIYGMNADGTAIAPPYGNLVNIRTQDGSALLPQYSDASFAYLPKGYAGYAIDGFAPLQSTLGQYSLGSADAVSGFSSASSLVSANQTDSVYLSIYREFTERLSGFIESSYDRSVLQVATARYDRLNVVTLDANAASNPFGKTVLIAFPVSWNDATQRYRYINNDNKKAVIGLSYNATDDWLISADYSWSTAHIDMAHPRLLNQAYSQDYMSGLLDLLRDTTTYQTAIQDYWRSASTYTDQTMHDFSLRSLATVGNWYAGKIRLATGVEYRRIQGGGIPEYLQRPIVEIRKQNTSSLYAELSVPLISDEMDWKYAKLLELQIAGRHERFELKTADAKFSETSPTFGFRFAPNDTVMFRASYGEGFISPTVAQLGSTSLSDVGTAVIDPQTGKHTDVLTYTGGNPQLKPEIAKSINVGIVWKPDFIPNLRWSIDYYKIKKNNGITSLTAQEILDHANSFGDRIVRDDNGNLLTVNTMPFNALSLKTSGFDMSLLYTVDHIFAGLDAMASYTHVKSYKQQMSFAQEPVEYVNIPNTGPLKDSMSAALILHLSDLLDLGWEMQYYGKYKLSPSNLTAIKAQGHNTVASQTYHDVFARYKLPEGLGAKYGSPQLTVGIKNLLNDYEVDMSNTYISQYTDPRLRQYYLNLKFSF</sequence>
<dbReference type="InterPro" id="IPR012910">
    <property type="entry name" value="Plug_dom"/>
</dbReference>
<evidence type="ECO:0000256" key="11">
    <source>
        <dbReference type="RuleBase" id="RU003357"/>
    </source>
</evidence>
<dbReference type="AlphaFoldDB" id="A0A1Z9YYF7"/>
<reference evidence="13 14" key="1">
    <citation type="submission" date="2017-05" db="EMBL/GenBank/DDBJ databases">
        <title>Acinetobacter populi ANC 5415 (= PBJ7), whole genome shotgun sequencing project.</title>
        <authorList>
            <person name="Nemec A."/>
            <person name="Radolfova-Krizova L."/>
        </authorList>
    </citation>
    <scope>NUCLEOTIDE SEQUENCE [LARGE SCALE GENOMIC DNA]</scope>
    <source>
        <strain evidence="13 14">PBJ7</strain>
    </source>
</reference>
<dbReference type="GO" id="GO:0009279">
    <property type="term" value="C:cell outer membrane"/>
    <property type="evidence" value="ECO:0007669"/>
    <property type="project" value="UniProtKB-SubCell"/>
</dbReference>
<comment type="similarity">
    <text evidence="10 11">Belongs to the TonB-dependent receptor family.</text>
</comment>
<dbReference type="Pfam" id="PF00593">
    <property type="entry name" value="TonB_dep_Rec_b-barrel"/>
    <property type="match status" value="1"/>
</dbReference>
<dbReference type="InterPro" id="IPR037066">
    <property type="entry name" value="Plug_dom_sf"/>
</dbReference>
<keyword evidence="3 10" id="KW-1134">Transmembrane beta strand</keyword>
<dbReference type="PANTHER" id="PTHR47234">
    <property type="match status" value="1"/>
</dbReference>
<keyword evidence="7 11" id="KW-0798">TonB box</keyword>
<evidence type="ECO:0000256" key="10">
    <source>
        <dbReference type="PROSITE-ProRule" id="PRU01360"/>
    </source>
</evidence>
<dbReference type="SMART" id="SM00965">
    <property type="entry name" value="STN"/>
    <property type="match status" value="1"/>
</dbReference>
<evidence type="ECO:0000313" key="13">
    <source>
        <dbReference type="EMBL" id="OUY07202.1"/>
    </source>
</evidence>
<dbReference type="Gene3D" id="3.55.50.30">
    <property type="match status" value="1"/>
</dbReference>
<evidence type="ECO:0000256" key="2">
    <source>
        <dbReference type="ARBA" id="ARBA00022448"/>
    </source>
</evidence>
<keyword evidence="6" id="KW-0408">Iron</keyword>